<reference evidence="4 5" key="1">
    <citation type="submission" date="2016-12" db="EMBL/GenBank/DDBJ databases">
        <title>The genomes of Aspergillus section Nigri reveals drivers in fungal speciation.</title>
        <authorList>
            <consortium name="DOE Joint Genome Institute"/>
            <person name="Vesth T.C."/>
            <person name="Nybo J."/>
            <person name="Theobald S."/>
            <person name="Brandl J."/>
            <person name="Frisvad J.C."/>
            <person name="Nielsen K.F."/>
            <person name="Lyhne E.K."/>
            <person name="Kogle M.E."/>
            <person name="Kuo A."/>
            <person name="Riley R."/>
            <person name="Clum A."/>
            <person name="Nolan M."/>
            <person name="Lipzen A."/>
            <person name="Salamov A."/>
            <person name="Henrissat B."/>
            <person name="Wiebenga A."/>
            <person name="De Vries R.P."/>
            <person name="Grigoriev I.V."/>
            <person name="Mortensen U.H."/>
            <person name="Andersen M.R."/>
            <person name="Baker S.E."/>
        </authorList>
    </citation>
    <scope>NUCLEOTIDE SEQUENCE [LARGE SCALE GENOMIC DNA]</scope>
    <source>
        <strain evidence="4 5">CBS 121591</strain>
    </source>
</reference>
<dbReference type="PANTHER" id="PTHR33365:SF4">
    <property type="entry name" value="CYCLOCHLOROTINE BIOSYNTHESIS PROTEIN O"/>
    <property type="match status" value="1"/>
</dbReference>
<dbReference type="STRING" id="1448315.A0A319CD94"/>
<evidence type="ECO:0000256" key="2">
    <source>
        <dbReference type="ARBA" id="ARBA00035112"/>
    </source>
</evidence>
<dbReference type="Pfam" id="PF11807">
    <property type="entry name" value="UstYa"/>
    <property type="match status" value="1"/>
</dbReference>
<keyword evidence="3" id="KW-1133">Transmembrane helix</keyword>
<evidence type="ECO:0000313" key="5">
    <source>
        <dbReference type="Proteomes" id="UP000248340"/>
    </source>
</evidence>
<sequence>MNPPALEEEETLLGTRDGEVACPHCSHPPKQRSVFQRTLPLALPWCLVTILLILLVTPRLWLPEQHPELLLYSPVNPLVEYETRTFYRSRGDDKSPFQGWPDDEKDRLWLESYHSGLFTYVDREAAMQLPNVTSRVAEPGLEDQYMVVLDVFHQLHCLNFIRQAFYPERYGRSMYHKDGTLDYCTWLHIDHCIDQVRQSLMCSADISIIPVQWNDATKSMRPRVDTIHTCKKYDQLLEWTIGRNLSDFRGAALVVEDEVGGLRIEDYLEDKATGKIQVAESECHAI</sequence>
<dbReference type="VEuPathDB" id="FungiDB:BO82DRAFT_430604"/>
<keyword evidence="3" id="KW-0472">Membrane</keyword>
<name>A0A319CD94_9EURO</name>
<protein>
    <recommendedName>
        <fullName evidence="6">Tat pathway signal sequence</fullName>
    </recommendedName>
</protein>
<evidence type="ECO:0008006" key="6">
    <source>
        <dbReference type="Google" id="ProtNLM"/>
    </source>
</evidence>
<comment type="pathway">
    <text evidence="1">Mycotoxin biosynthesis.</text>
</comment>
<keyword evidence="3" id="KW-0812">Transmembrane</keyword>
<proteinExistence type="inferred from homology"/>
<dbReference type="OrthoDB" id="3687641at2759"/>
<dbReference type="EMBL" id="KZ821687">
    <property type="protein sequence ID" value="PYH83786.1"/>
    <property type="molecule type" value="Genomic_DNA"/>
</dbReference>
<evidence type="ECO:0000256" key="3">
    <source>
        <dbReference type="SAM" id="Phobius"/>
    </source>
</evidence>
<comment type="similarity">
    <text evidence="2">Belongs to the ustYa family.</text>
</comment>
<dbReference type="GeneID" id="37143370"/>
<dbReference type="RefSeq" id="XP_025493986.1">
    <property type="nucleotide sequence ID" value="XM_025640628.1"/>
</dbReference>
<dbReference type="InterPro" id="IPR021765">
    <property type="entry name" value="UstYa-like"/>
</dbReference>
<accession>A0A319CD94</accession>
<keyword evidence="5" id="KW-1185">Reference proteome</keyword>
<dbReference type="AlphaFoldDB" id="A0A319CD94"/>
<dbReference type="Proteomes" id="UP000248340">
    <property type="component" value="Unassembled WGS sequence"/>
</dbReference>
<dbReference type="PANTHER" id="PTHR33365">
    <property type="entry name" value="YALI0B05434P"/>
    <property type="match status" value="1"/>
</dbReference>
<gene>
    <name evidence="4" type="ORF">BO82DRAFT_430604</name>
</gene>
<evidence type="ECO:0000256" key="1">
    <source>
        <dbReference type="ARBA" id="ARBA00004685"/>
    </source>
</evidence>
<organism evidence="4 5">
    <name type="scientific">Aspergillus uvarum CBS 121591</name>
    <dbReference type="NCBI Taxonomy" id="1448315"/>
    <lineage>
        <taxon>Eukaryota</taxon>
        <taxon>Fungi</taxon>
        <taxon>Dikarya</taxon>
        <taxon>Ascomycota</taxon>
        <taxon>Pezizomycotina</taxon>
        <taxon>Eurotiomycetes</taxon>
        <taxon>Eurotiomycetidae</taxon>
        <taxon>Eurotiales</taxon>
        <taxon>Aspergillaceae</taxon>
        <taxon>Aspergillus</taxon>
        <taxon>Aspergillus subgen. Circumdati</taxon>
    </lineage>
</organism>
<dbReference type="GO" id="GO:0043386">
    <property type="term" value="P:mycotoxin biosynthetic process"/>
    <property type="evidence" value="ECO:0007669"/>
    <property type="project" value="InterPro"/>
</dbReference>
<evidence type="ECO:0000313" key="4">
    <source>
        <dbReference type="EMBL" id="PYH83786.1"/>
    </source>
</evidence>
<feature type="transmembrane region" description="Helical" evidence="3">
    <location>
        <begin position="42"/>
        <end position="62"/>
    </location>
</feature>